<evidence type="ECO:0000313" key="2">
    <source>
        <dbReference type="Proteomes" id="UP000675880"/>
    </source>
</evidence>
<name>A0ABM8RSK9_9BACT</name>
<sequence>MMTIPQTCEQALLERFLRAEAMALWAVRSAQTQQLPRHVQTFLARHETDEQDHLRQFESMLGTLSQRPATLPTVPSQWEMLAVLLFGYEALGLEFAALLAGIRPDLSDILDDELVHVGFFEKELATILAGGGIGAQQAREAARSWWKKLPRTVDRYLRDPALTPYRSELRDHILSAIGQRFVALGLLTEATVPTAQ</sequence>
<accession>A0ABM8RSK9</accession>
<proteinExistence type="predicted"/>
<evidence type="ECO:0000313" key="1">
    <source>
        <dbReference type="EMBL" id="CAE6769325.1"/>
    </source>
</evidence>
<dbReference type="CDD" id="cd00657">
    <property type="entry name" value="Ferritin_like"/>
    <property type="match status" value="1"/>
</dbReference>
<comment type="caution">
    <text evidence="1">The sequence shown here is derived from an EMBL/GenBank/DDBJ whole genome shotgun (WGS) entry which is preliminary data.</text>
</comment>
<protein>
    <recommendedName>
        <fullName evidence="3">Ferritin-like domain-containing protein</fullName>
    </recommendedName>
</protein>
<dbReference type="RefSeq" id="WP_213043054.1">
    <property type="nucleotide sequence ID" value="NZ_CAJNBJ010000017.1"/>
</dbReference>
<evidence type="ECO:0008006" key="3">
    <source>
        <dbReference type="Google" id="ProtNLM"/>
    </source>
</evidence>
<dbReference type="EMBL" id="CAJNBJ010000017">
    <property type="protein sequence ID" value="CAE6769325.1"/>
    <property type="molecule type" value="Genomic_DNA"/>
</dbReference>
<gene>
    <name evidence="1" type="ORF">NSPZN2_40198</name>
</gene>
<organism evidence="1 2">
    <name type="scientific">Nitrospira defluvii</name>
    <dbReference type="NCBI Taxonomy" id="330214"/>
    <lineage>
        <taxon>Bacteria</taxon>
        <taxon>Pseudomonadati</taxon>
        <taxon>Nitrospirota</taxon>
        <taxon>Nitrospiria</taxon>
        <taxon>Nitrospirales</taxon>
        <taxon>Nitrospiraceae</taxon>
        <taxon>Nitrospira</taxon>
    </lineage>
</organism>
<keyword evidence="2" id="KW-1185">Reference proteome</keyword>
<dbReference type="Proteomes" id="UP000675880">
    <property type="component" value="Unassembled WGS sequence"/>
</dbReference>
<reference evidence="1 2" key="1">
    <citation type="submission" date="2021-02" db="EMBL/GenBank/DDBJ databases">
        <authorList>
            <person name="Han P."/>
        </authorList>
    </citation>
    <scope>NUCLEOTIDE SEQUENCE [LARGE SCALE GENOMIC DNA]</scope>
    <source>
        <strain evidence="1">Candidatus Nitrospira sp. ZN2</strain>
    </source>
</reference>